<feature type="region of interest" description="Disordered" evidence="1">
    <location>
        <begin position="25"/>
        <end position="92"/>
    </location>
</feature>
<reference evidence="3 4" key="1">
    <citation type="journal article" date="2018" name="Biotechnol. Adv.">
        <title>Improved genomic resources and new bioinformatic workflow for the carcinogenic parasite Clonorchis sinensis: Biotechnological implications.</title>
        <authorList>
            <person name="Wang D."/>
            <person name="Korhonen P.K."/>
            <person name="Gasser R.B."/>
            <person name="Young N.D."/>
        </authorList>
    </citation>
    <scope>NUCLEOTIDE SEQUENCE [LARGE SCALE GENOMIC DNA]</scope>
    <source>
        <strain evidence="3">Cs-k2</strain>
    </source>
</reference>
<protein>
    <submittedName>
        <fullName evidence="3">Uncharacterized protein</fullName>
    </submittedName>
</protein>
<reference evidence="3 4" key="2">
    <citation type="journal article" date="2021" name="Genomics">
        <title>High-quality reference genome for Clonorchis sinensis.</title>
        <authorList>
            <person name="Young N.D."/>
            <person name="Stroehlein A.J."/>
            <person name="Kinkar L."/>
            <person name="Wang T."/>
            <person name="Sohn W.M."/>
            <person name="Chang B.C.H."/>
            <person name="Kaur P."/>
            <person name="Weisz D."/>
            <person name="Dudchenko O."/>
            <person name="Aiden E.L."/>
            <person name="Korhonen P.K."/>
            <person name="Gasser R.B."/>
        </authorList>
    </citation>
    <scope>NUCLEOTIDE SEQUENCE [LARGE SCALE GENOMIC DNA]</scope>
    <source>
        <strain evidence="3">Cs-k2</strain>
    </source>
</reference>
<comment type="caution">
    <text evidence="3">The sequence shown here is derived from an EMBL/GenBank/DDBJ whole genome shotgun (WGS) entry which is preliminary data.</text>
</comment>
<organism evidence="3 4">
    <name type="scientific">Clonorchis sinensis</name>
    <name type="common">Chinese liver fluke</name>
    <dbReference type="NCBI Taxonomy" id="79923"/>
    <lineage>
        <taxon>Eukaryota</taxon>
        <taxon>Metazoa</taxon>
        <taxon>Spiralia</taxon>
        <taxon>Lophotrochozoa</taxon>
        <taxon>Platyhelminthes</taxon>
        <taxon>Trematoda</taxon>
        <taxon>Digenea</taxon>
        <taxon>Opisthorchiida</taxon>
        <taxon>Opisthorchiata</taxon>
        <taxon>Opisthorchiidae</taxon>
        <taxon>Clonorchis</taxon>
    </lineage>
</organism>
<name>A0A8T1MIU7_CLOSI</name>
<accession>A0A8T1MIU7</accession>
<feature type="signal peptide" evidence="2">
    <location>
        <begin position="1"/>
        <end position="27"/>
    </location>
</feature>
<dbReference type="OrthoDB" id="10319525at2759"/>
<feature type="compositionally biased region" description="Acidic residues" evidence="1">
    <location>
        <begin position="30"/>
        <end position="88"/>
    </location>
</feature>
<keyword evidence="4" id="KW-1185">Reference proteome</keyword>
<dbReference type="AlphaFoldDB" id="A0A8T1MIU7"/>
<dbReference type="EMBL" id="NIRI02000042">
    <property type="protein sequence ID" value="KAG5448766.1"/>
    <property type="molecule type" value="Genomic_DNA"/>
</dbReference>
<evidence type="ECO:0000256" key="1">
    <source>
        <dbReference type="SAM" id="MobiDB-lite"/>
    </source>
</evidence>
<evidence type="ECO:0000256" key="2">
    <source>
        <dbReference type="SAM" id="SignalP"/>
    </source>
</evidence>
<evidence type="ECO:0000313" key="3">
    <source>
        <dbReference type="EMBL" id="KAG5448766.1"/>
    </source>
</evidence>
<feature type="chain" id="PRO_5035814062" evidence="2">
    <location>
        <begin position="28"/>
        <end position="590"/>
    </location>
</feature>
<keyword evidence="2" id="KW-0732">Signal</keyword>
<gene>
    <name evidence="3" type="ORF">CSKR_107717</name>
</gene>
<dbReference type="Proteomes" id="UP000286415">
    <property type="component" value="Unassembled WGS sequence"/>
</dbReference>
<evidence type="ECO:0000313" key="4">
    <source>
        <dbReference type="Proteomes" id="UP000286415"/>
    </source>
</evidence>
<sequence>MFGPALYRLLAFVFLCWLLDTHGTVKAQNDDDDNNDDDNGNDDDDGEANDESTDDDDDDEYGDEDDDEYSEDYDDDDDEDEEGEEEADVGEKVFGFEVELNDNTRGAWGDYFKAWGVTQFSNYDLCHGMHQVAEKAATFYEIQLAFCATESSDVQEISRNDELTLYFTVSSLKLEVDTCFRKIAAELQKIFNSPPSGAVKENKVNFRFEQSIVIKKAMLNRADKDESNQGVWNSDREFQITVKNKFTGVEKPKAVYSFPFGELPGSTYIAVFVNTLPSFTDKGGDSGSFEITGWQPAAKSKEKRKRPRMIAQVCDTTSKLLLTVMQVDTIPAFSRSTPISDVQRYVMGLMDNTNSRTTSGIAPFDVDLGQLMLYPPNPLVGYILYFKSAPADDAKLAVQLGSEVARTVIASEKRCTVKSDSHGVLRVAIRFPLPNGNMPLKLKAVPGTASEVYQNILRFTAEYIKYIFLNIHEWENILEATWVYRIELTEDKEVIAHGHVDLNVYYLLQKHRSVDWSNIIEGFNNNFMDKFPFEAVGMFVRHAKIACDVTGSELLSKGSKDDAIGTSAVMKPQKFLISFVSLLLALLMLQ</sequence>
<proteinExistence type="predicted"/>